<protein>
    <submittedName>
        <fullName evidence="9">MFS transporter, DHA1 family, putative efflux transporter</fullName>
    </submittedName>
</protein>
<evidence type="ECO:0000256" key="2">
    <source>
        <dbReference type="ARBA" id="ARBA00022448"/>
    </source>
</evidence>
<feature type="transmembrane region" description="Helical" evidence="7">
    <location>
        <begin position="357"/>
        <end position="377"/>
    </location>
</feature>
<keyword evidence="10" id="KW-1185">Reference proteome</keyword>
<evidence type="ECO:0000256" key="7">
    <source>
        <dbReference type="SAM" id="Phobius"/>
    </source>
</evidence>
<dbReference type="Pfam" id="PF07690">
    <property type="entry name" value="MFS_1"/>
    <property type="match status" value="1"/>
</dbReference>
<proteinExistence type="predicted"/>
<dbReference type="EMBL" id="FOXD01000042">
    <property type="protein sequence ID" value="SFQ42640.1"/>
    <property type="molecule type" value="Genomic_DNA"/>
</dbReference>
<keyword evidence="3" id="KW-1003">Cell membrane</keyword>
<dbReference type="InterPro" id="IPR011701">
    <property type="entry name" value="MFS"/>
</dbReference>
<keyword evidence="5 7" id="KW-1133">Transmembrane helix</keyword>
<feature type="transmembrane region" description="Helical" evidence="7">
    <location>
        <begin position="7"/>
        <end position="31"/>
    </location>
</feature>
<evidence type="ECO:0000256" key="6">
    <source>
        <dbReference type="ARBA" id="ARBA00023136"/>
    </source>
</evidence>
<evidence type="ECO:0000259" key="8">
    <source>
        <dbReference type="PROSITE" id="PS50850"/>
    </source>
</evidence>
<keyword evidence="2" id="KW-0813">Transport</keyword>
<feature type="transmembrane region" description="Helical" evidence="7">
    <location>
        <begin position="158"/>
        <end position="181"/>
    </location>
</feature>
<dbReference type="InterPro" id="IPR020846">
    <property type="entry name" value="MFS_dom"/>
</dbReference>
<feature type="transmembrane region" description="Helical" evidence="7">
    <location>
        <begin position="202"/>
        <end position="224"/>
    </location>
</feature>
<dbReference type="Gene3D" id="1.20.1250.20">
    <property type="entry name" value="MFS general substrate transporter like domains"/>
    <property type="match status" value="1"/>
</dbReference>
<comment type="subcellular location">
    <subcellularLocation>
        <location evidence="1">Cell membrane</location>
        <topology evidence="1">Multi-pass membrane protein</topology>
    </subcellularLocation>
</comment>
<evidence type="ECO:0000256" key="1">
    <source>
        <dbReference type="ARBA" id="ARBA00004651"/>
    </source>
</evidence>
<dbReference type="InterPro" id="IPR036259">
    <property type="entry name" value="MFS_trans_sf"/>
</dbReference>
<sequence length="388" mass="41737">MGKKWAIYLLAFGGFVMGSAEMGVLGIIGIIAQDTNVSVGVAGQLVSVYAIVFAIGSPILISLTSKMERKKLLLLSFTIFMIGNLVAFFSPSFTVLLISRIILASSQGVFTVVALTVGSSLVEEEKRGSAMGMILMGFSSALVLSAPLGTLVGEYWGWHWIFMFIFILSVFAMIGTAISIPKLEGQNAVSLKNQFTILHDKRIISALLITFFWILGYQLVFTYISPFLKSAASLSAEKISVALFICGTFSVIGTRLGGFAADKWGIYRTLLCSLLLNAAVLFVLPWVLTTLIGALFILAIWFGSTWATTPVLQHYLVSLSPNSSDLAIGLNNSVLQFGMSVGAGVGGWVISQTSIMSLGWAGTISVIIGLLVTFYSFSLKNRNTEQHA</sequence>
<evidence type="ECO:0000256" key="4">
    <source>
        <dbReference type="ARBA" id="ARBA00022692"/>
    </source>
</evidence>
<evidence type="ECO:0000313" key="10">
    <source>
        <dbReference type="Proteomes" id="UP000198892"/>
    </source>
</evidence>
<dbReference type="CDD" id="cd17324">
    <property type="entry name" value="MFS_NepI_like"/>
    <property type="match status" value="1"/>
</dbReference>
<dbReference type="STRING" id="1884432.SAMN05518683_1425"/>
<keyword evidence="4 7" id="KW-0812">Transmembrane</keyword>
<reference evidence="10" key="1">
    <citation type="submission" date="2016-10" db="EMBL/GenBank/DDBJ databases">
        <authorList>
            <person name="Varghese N."/>
            <person name="Submissions S."/>
        </authorList>
    </citation>
    <scope>NUCLEOTIDE SEQUENCE [LARGE SCALE GENOMIC DNA]</scope>
    <source>
        <strain evidence="10">S7</strain>
    </source>
</reference>
<feature type="transmembrane region" description="Helical" evidence="7">
    <location>
        <begin position="329"/>
        <end position="351"/>
    </location>
</feature>
<feature type="transmembrane region" description="Helical" evidence="7">
    <location>
        <begin position="130"/>
        <end position="152"/>
    </location>
</feature>
<gene>
    <name evidence="9" type="ORF">SAMN05518683_1425</name>
</gene>
<dbReference type="SUPFAM" id="SSF103473">
    <property type="entry name" value="MFS general substrate transporter"/>
    <property type="match status" value="1"/>
</dbReference>
<feature type="transmembrane region" description="Helical" evidence="7">
    <location>
        <begin position="72"/>
        <end position="91"/>
    </location>
</feature>
<evidence type="ECO:0000313" key="9">
    <source>
        <dbReference type="EMBL" id="SFQ42640.1"/>
    </source>
</evidence>
<dbReference type="PANTHER" id="PTHR43124:SF10">
    <property type="entry name" value="PURINE EFFLUX PUMP PBUE"/>
    <property type="match status" value="1"/>
</dbReference>
<dbReference type="GO" id="GO:0022857">
    <property type="term" value="F:transmembrane transporter activity"/>
    <property type="evidence" value="ECO:0007669"/>
    <property type="project" value="InterPro"/>
</dbReference>
<feature type="transmembrane region" description="Helical" evidence="7">
    <location>
        <begin position="97"/>
        <end position="118"/>
    </location>
</feature>
<dbReference type="InterPro" id="IPR050189">
    <property type="entry name" value="MFS_Efflux_Transporters"/>
</dbReference>
<accession>A0A1I5YEV1</accession>
<feature type="transmembrane region" description="Helical" evidence="7">
    <location>
        <begin position="37"/>
        <end position="60"/>
    </location>
</feature>
<evidence type="ECO:0000256" key="5">
    <source>
        <dbReference type="ARBA" id="ARBA00022989"/>
    </source>
</evidence>
<dbReference type="AlphaFoldDB" id="A0A1I5YEV1"/>
<keyword evidence="6 7" id="KW-0472">Membrane</keyword>
<dbReference type="GO" id="GO:0005886">
    <property type="term" value="C:plasma membrane"/>
    <property type="evidence" value="ECO:0007669"/>
    <property type="project" value="UniProtKB-SubCell"/>
</dbReference>
<dbReference type="PROSITE" id="PS50850">
    <property type="entry name" value="MFS"/>
    <property type="match status" value="1"/>
</dbReference>
<evidence type="ECO:0000256" key="3">
    <source>
        <dbReference type="ARBA" id="ARBA00022475"/>
    </source>
</evidence>
<dbReference type="PANTHER" id="PTHR43124">
    <property type="entry name" value="PURINE EFFLUX PUMP PBUE"/>
    <property type="match status" value="1"/>
</dbReference>
<dbReference type="OrthoDB" id="337363at2"/>
<feature type="domain" description="Major facilitator superfamily (MFS) profile" evidence="8">
    <location>
        <begin position="6"/>
        <end position="380"/>
    </location>
</feature>
<dbReference type="Proteomes" id="UP000198892">
    <property type="component" value="Unassembled WGS sequence"/>
</dbReference>
<feature type="transmembrane region" description="Helical" evidence="7">
    <location>
        <begin position="239"/>
        <end position="258"/>
    </location>
</feature>
<dbReference type="RefSeq" id="WP_093339934.1">
    <property type="nucleotide sequence ID" value="NZ_FOXD01000042.1"/>
</dbReference>
<name>A0A1I5YEV1_9BACI</name>
<organism evidence="9 10">
    <name type="scientific">Salibacterium halotolerans</name>
    <dbReference type="NCBI Taxonomy" id="1884432"/>
    <lineage>
        <taxon>Bacteria</taxon>
        <taxon>Bacillati</taxon>
        <taxon>Bacillota</taxon>
        <taxon>Bacilli</taxon>
        <taxon>Bacillales</taxon>
        <taxon>Bacillaceae</taxon>
    </lineage>
</organism>